<dbReference type="InterPro" id="IPR005935">
    <property type="entry name" value="Mev_decarb"/>
</dbReference>
<feature type="domain" description="Diphosphomevalonate decarboxylase-like N-terminal" evidence="9">
    <location>
        <begin position="9"/>
        <end position="164"/>
    </location>
</feature>
<comment type="similarity">
    <text evidence="1">Belongs to the diphosphomevalonate decarboxylase family.</text>
</comment>
<organism evidence="10 11">
    <name type="scientific">Pisciglobus halotolerans</name>
    <dbReference type="NCBI Taxonomy" id="745365"/>
    <lineage>
        <taxon>Bacteria</taxon>
        <taxon>Bacillati</taxon>
        <taxon>Bacillota</taxon>
        <taxon>Bacilli</taxon>
        <taxon>Lactobacillales</taxon>
        <taxon>Carnobacteriaceae</taxon>
    </lineage>
</organism>
<feature type="domain" description="Mvd1 C-terminal" evidence="8">
    <location>
        <begin position="177"/>
        <end position="311"/>
    </location>
</feature>
<sequence>MGKERKVRAYTNIALIKYWGKKDETLFLPMNSSLSLTLDSFYTETAVRFDGSLERDEFWLNDVQQEEKAVQKISRVLDLFRETAGITEPAYVTSTNFVPTAAGLASSASGLAALAGAANLASGLHLDKRTLSTYARRGSGSATRSIYGGFVEWQMGTNNDDSYAVKIDDADWDIGMVTVIVNSKEKAVSSRAGMKNTVLTSPFYPSWLESTAKDLTEIKSAIREQDFQKLGEITESNGMKMHATVLGATPPFSYWEPDSIVAMHMVRELRQQGIPCYFTMDAGPNVKVLCRLSDSQKIQSYLTTYFSPEKVIISGPGKDIEDITNEGVYHD</sequence>
<keyword evidence="6" id="KW-0443">Lipid metabolism</keyword>
<keyword evidence="4" id="KW-0547">Nucleotide-binding</keyword>
<dbReference type="GO" id="GO:0005524">
    <property type="term" value="F:ATP binding"/>
    <property type="evidence" value="ECO:0007669"/>
    <property type="project" value="UniProtKB-KW"/>
</dbReference>
<dbReference type="PIRSF" id="PIRSF015950">
    <property type="entry name" value="Mev_P_decrbx"/>
    <property type="match status" value="1"/>
</dbReference>
<proteinExistence type="inferred from homology"/>
<evidence type="ECO:0000256" key="2">
    <source>
        <dbReference type="ARBA" id="ARBA00012296"/>
    </source>
</evidence>
<evidence type="ECO:0000256" key="4">
    <source>
        <dbReference type="ARBA" id="ARBA00022741"/>
    </source>
</evidence>
<dbReference type="Gene3D" id="3.30.70.890">
    <property type="entry name" value="GHMP kinase, C-terminal domain"/>
    <property type="match status" value="1"/>
</dbReference>
<keyword evidence="3" id="KW-0444">Lipid biosynthesis</keyword>
<dbReference type="NCBIfam" id="TIGR01240">
    <property type="entry name" value="mevDPdecarb"/>
    <property type="match status" value="1"/>
</dbReference>
<dbReference type="InterPro" id="IPR053859">
    <property type="entry name" value="MVD-like_N"/>
</dbReference>
<dbReference type="GO" id="GO:0004163">
    <property type="term" value="F:diphosphomevalonate decarboxylase activity"/>
    <property type="evidence" value="ECO:0007669"/>
    <property type="project" value="UniProtKB-EC"/>
</dbReference>
<evidence type="ECO:0000259" key="9">
    <source>
        <dbReference type="Pfam" id="PF22700"/>
    </source>
</evidence>
<reference evidence="10 11" key="1">
    <citation type="submission" date="2016-10" db="EMBL/GenBank/DDBJ databases">
        <authorList>
            <person name="de Groot N.N."/>
        </authorList>
    </citation>
    <scope>NUCLEOTIDE SEQUENCE [LARGE SCALE GENOMIC DNA]</scope>
    <source>
        <strain evidence="10 11">DSM 27630</strain>
    </source>
</reference>
<dbReference type="InterPro" id="IPR036554">
    <property type="entry name" value="GHMP_kinase_C_sf"/>
</dbReference>
<dbReference type="EC" id="4.1.1.33" evidence="2"/>
<keyword evidence="7" id="KW-0456">Lyase</keyword>
<dbReference type="GO" id="GO:0005829">
    <property type="term" value="C:cytosol"/>
    <property type="evidence" value="ECO:0007669"/>
    <property type="project" value="InterPro"/>
</dbReference>
<dbReference type="InterPro" id="IPR020568">
    <property type="entry name" value="Ribosomal_Su5_D2-typ_SF"/>
</dbReference>
<dbReference type="AlphaFoldDB" id="A0A1I3B3D2"/>
<evidence type="ECO:0000256" key="7">
    <source>
        <dbReference type="ARBA" id="ARBA00023239"/>
    </source>
</evidence>
<dbReference type="Pfam" id="PF22700">
    <property type="entry name" value="MVD-like_N"/>
    <property type="match status" value="1"/>
</dbReference>
<dbReference type="PANTHER" id="PTHR10977:SF3">
    <property type="entry name" value="DIPHOSPHOMEVALONATE DECARBOXYLASE"/>
    <property type="match status" value="1"/>
</dbReference>
<dbReference type="FunFam" id="3.30.230.10:FF:000072">
    <property type="entry name" value="Diphosphomevalonate decarboxylase"/>
    <property type="match status" value="1"/>
</dbReference>
<accession>A0A1I3B3D2</accession>
<dbReference type="InterPro" id="IPR029765">
    <property type="entry name" value="Mev_diP_decarb"/>
</dbReference>
<dbReference type="PANTHER" id="PTHR10977">
    <property type="entry name" value="DIPHOSPHOMEVALONATE DECARBOXYLASE"/>
    <property type="match status" value="1"/>
</dbReference>
<dbReference type="InterPro" id="IPR014721">
    <property type="entry name" value="Ribsml_uS5_D2-typ_fold_subgr"/>
</dbReference>
<dbReference type="SUPFAM" id="SSF55060">
    <property type="entry name" value="GHMP Kinase, C-terminal domain"/>
    <property type="match status" value="1"/>
</dbReference>
<keyword evidence="5" id="KW-0067">ATP-binding</keyword>
<evidence type="ECO:0000256" key="3">
    <source>
        <dbReference type="ARBA" id="ARBA00022516"/>
    </source>
</evidence>
<evidence type="ECO:0000256" key="1">
    <source>
        <dbReference type="ARBA" id="ARBA00008831"/>
    </source>
</evidence>
<dbReference type="InterPro" id="IPR041431">
    <property type="entry name" value="Mvd1_C"/>
</dbReference>
<evidence type="ECO:0000256" key="5">
    <source>
        <dbReference type="ARBA" id="ARBA00022840"/>
    </source>
</evidence>
<dbReference type="Pfam" id="PF18376">
    <property type="entry name" value="MDD_C"/>
    <property type="match status" value="1"/>
</dbReference>
<dbReference type="Proteomes" id="UP000198668">
    <property type="component" value="Unassembled WGS sequence"/>
</dbReference>
<protein>
    <recommendedName>
        <fullName evidence="2">diphosphomevalonate decarboxylase</fullName>
        <ecNumber evidence="2">4.1.1.33</ecNumber>
    </recommendedName>
</protein>
<name>A0A1I3B3D2_9LACT</name>
<evidence type="ECO:0000259" key="8">
    <source>
        <dbReference type="Pfam" id="PF18376"/>
    </source>
</evidence>
<dbReference type="EMBL" id="FOQE01000003">
    <property type="protein sequence ID" value="SFH56828.1"/>
    <property type="molecule type" value="Genomic_DNA"/>
</dbReference>
<dbReference type="GO" id="GO:0019287">
    <property type="term" value="P:isopentenyl diphosphate biosynthetic process, mevalonate pathway"/>
    <property type="evidence" value="ECO:0007669"/>
    <property type="project" value="InterPro"/>
</dbReference>
<evidence type="ECO:0000313" key="11">
    <source>
        <dbReference type="Proteomes" id="UP000198668"/>
    </source>
</evidence>
<dbReference type="Gene3D" id="3.30.230.10">
    <property type="match status" value="1"/>
</dbReference>
<evidence type="ECO:0000313" key="10">
    <source>
        <dbReference type="EMBL" id="SFH56828.1"/>
    </source>
</evidence>
<keyword evidence="11" id="KW-1185">Reference proteome</keyword>
<gene>
    <name evidence="10" type="ORF">SAMN04489868_103102</name>
</gene>
<evidence type="ECO:0000256" key="6">
    <source>
        <dbReference type="ARBA" id="ARBA00023098"/>
    </source>
</evidence>
<dbReference type="SUPFAM" id="SSF54211">
    <property type="entry name" value="Ribosomal protein S5 domain 2-like"/>
    <property type="match status" value="1"/>
</dbReference>